<dbReference type="InterPro" id="IPR013087">
    <property type="entry name" value="Znf_C2H2_type"/>
</dbReference>
<evidence type="ECO:0000313" key="7">
    <source>
        <dbReference type="EMBL" id="KAH3870722.1"/>
    </source>
</evidence>
<dbReference type="PROSITE" id="PS00028">
    <property type="entry name" value="ZINC_FINGER_C2H2_1"/>
    <property type="match status" value="3"/>
</dbReference>
<evidence type="ECO:0000256" key="2">
    <source>
        <dbReference type="ARBA" id="ARBA00022737"/>
    </source>
</evidence>
<feature type="domain" description="C2H2-type" evidence="6">
    <location>
        <begin position="184"/>
        <end position="212"/>
    </location>
</feature>
<evidence type="ECO:0000313" key="8">
    <source>
        <dbReference type="Proteomes" id="UP000828390"/>
    </source>
</evidence>
<organism evidence="7 8">
    <name type="scientific">Dreissena polymorpha</name>
    <name type="common">Zebra mussel</name>
    <name type="synonym">Mytilus polymorpha</name>
    <dbReference type="NCBI Taxonomy" id="45954"/>
    <lineage>
        <taxon>Eukaryota</taxon>
        <taxon>Metazoa</taxon>
        <taxon>Spiralia</taxon>
        <taxon>Lophotrochozoa</taxon>
        <taxon>Mollusca</taxon>
        <taxon>Bivalvia</taxon>
        <taxon>Autobranchia</taxon>
        <taxon>Heteroconchia</taxon>
        <taxon>Euheterodonta</taxon>
        <taxon>Imparidentia</taxon>
        <taxon>Neoheterodontei</taxon>
        <taxon>Myida</taxon>
        <taxon>Dreissenoidea</taxon>
        <taxon>Dreissenidae</taxon>
        <taxon>Dreissena</taxon>
    </lineage>
</organism>
<dbReference type="GO" id="GO:0000981">
    <property type="term" value="F:DNA-binding transcription factor activity, RNA polymerase II-specific"/>
    <property type="evidence" value="ECO:0007669"/>
    <property type="project" value="TreeGrafter"/>
</dbReference>
<dbReference type="SMART" id="SM00355">
    <property type="entry name" value="ZnF_C2H2"/>
    <property type="match status" value="7"/>
</dbReference>
<evidence type="ECO:0000256" key="4">
    <source>
        <dbReference type="ARBA" id="ARBA00022833"/>
    </source>
</evidence>
<reference evidence="7" key="2">
    <citation type="submission" date="2020-11" db="EMBL/GenBank/DDBJ databases">
        <authorList>
            <person name="McCartney M.A."/>
            <person name="Auch B."/>
            <person name="Kono T."/>
            <person name="Mallez S."/>
            <person name="Becker A."/>
            <person name="Gohl D.M."/>
            <person name="Silverstein K.A.T."/>
            <person name="Koren S."/>
            <person name="Bechman K.B."/>
            <person name="Herman A."/>
            <person name="Abrahante J.E."/>
            <person name="Garbe J."/>
        </authorList>
    </citation>
    <scope>NUCLEOTIDE SEQUENCE</scope>
    <source>
        <strain evidence="7">Duluth1</strain>
        <tissue evidence="7">Whole animal</tissue>
    </source>
</reference>
<evidence type="ECO:0000259" key="6">
    <source>
        <dbReference type="PROSITE" id="PS50157"/>
    </source>
</evidence>
<sequence length="655" mass="73374">MNNRYSCAQCGAKFKSVKKYVTHSMSHQSVGSRYLCHGLDDTRINALLGAGEQCMKEYFDLVEGYRGTFSCEECKTVFLHRDAYAMHMMVRAMNQTCKHAENKVHSSNNVDESSSVVIETSSLQSDAEDLTVSRETQGAYQQRCLEDVTSSVDQDEYLMSVLDKVCFPDPDKRDKAADVLKDGKLCSFCGGVFSDQDSLAMHVMSNHTDTIKYYGRSHEHLTPSSAIIQNTTASNYMPWQATQSHCNETFRSRDILAMHALTHRQFDQKPFEKSRNSYKRHYPTSNVEVSFAGKKSRYSSAPNGVVCHEKRDCKCNGNMFCKICNIRFNASPELTWHMIKHEQGSLPTYNKCNHNLKCQPEIEIANTTPENDPTNHDTIRLRRNSASFLTEHKSKDRYSLPKRPVSVGDISAIRPLSVGDISATRPVSVGDISATRHVSVGDISATRPVSVGDISATKPVSVGDISATRPVSVDDTSTTTKLQSLQPGHTEIMHTAFSLTQGSTQDRDTPLDTATDISSVLALSTNEQRIIYSVFGKDLDLKFQTNKPKAQHDHTVEDSEVELTRAQDKLRPHVSPEISSDYKPLKFDKKNEICALDVNDASNAPMCKYCEIVFFNRAIYFLHMGLHNVNNHWQCNVCGKVCKDAVDFAAHVIHM</sequence>
<dbReference type="PANTHER" id="PTHR24409">
    <property type="entry name" value="ZINC FINGER PROTEIN 142"/>
    <property type="match status" value="1"/>
</dbReference>
<keyword evidence="1" id="KW-0479">Metal-binding</keyword>
<evidence type="ECO:0000256" key="1">
    <source>
        <dbReference type="ARBA" id="ARBA00022723"/>
    </source>
</evidence>
<protein>
    <recommendedName>
        <fullName evidence="6">C2H2-type domain-containing protein</fullName>
    </recommendedName>
</protein>
<keyword evidence="2" id="KW-0677">Repeat</keyword>
<dbReference type="Proteomes" id="UP000828390">
    <property type="component" value="Unassembled WGS sequence"/>
</dbReference>
<keyword evidence="4" id="KW-0862">Zinc</keyword>
<dbReference type="GO" id="GO:0000977">
    <property type="term" value="F:RNA polymerase II transcription regulatory region sequence-specific DNA binding"/>
    <property type="evidence" value="ECO:0007669"/>
    <property type="project" value="TreeGrafter"/>
</dbReference>
<dbReference type="GO" id="GO:0005634">
    <property type="term" value="C:nucleus"/>
    <property type="evidence" value="ECO:0007669"/>
    <property type="project" value="TreeGrafter"/>
</dbReference>
<dbReference type="SUPFAM" id="SSF57667">
    <property type="entry name" value="beta-beta-alpha zinc fingers"/>
    <property type="match status" value="1"/>
</dbReference>
<proteinExistence type="predicted"/>
<dbReference type="PANTHER" id="PTHR24409:SF295">
    <property type="entry name" value="AZ2-RELATED"/>
    <property type="match status" value="1"/>
</dbReference>
<evidence type="ECO:0000256" key="3">
    <source>
        <dbReference type="ARBA" id="ARBA00022771"/>
    </source>
</evidence>
<accession>A0A9D4RLF5</accession>
<keyword evidence="8" id="KW-1185">Reference proteome</keyword>
<comment type="caution">
    <text evidence="7">The sequence shown here is derived from an EMBL/GenBank/DDBJ whole genome shotgun (WGS) entry which is preliminary data.</text>
</comment>
<name>A0A9D4RLF5_DREPO</name>
<dbReference type="AlphaFoldDB" id="A0A9D4RLF5"/>
<evidence type="ECO:0000256" key="5">
    <source>
        <dbReference type="PROSITE-ProRule" id="PRU00042"/>
    </source>
</evidence>
<reference evidence="7" key="1">
    <citation type="journal article" date="2019" name="bioRxiv">
        <title>The Genome of the Zebra Mussel, Dreissena polymorpha: A Resource for Invasive Species Research.</title>
        <authorList>
            <person name="McCartney M.A."/>
            <person name="Auch B."/>
            <person name="Kono T."/>
            <person name="Mallez S."/>
            <person name="Zhang Y."/>
            <person name="Obille A."/>
            <person name="Becker A."/>
            <person name="Abrahante J.E."/>
            <person name="Garbe J."/>
            <person name="Badalamenti J.P."/>
            <person name="Herman A."/>
            <person name="Mangelson H."/>
            <person name="Liachko I."/>
            <person name="Sullivan S."/>
            <person name="Sone E.D."/>
            <person name="Koren S."/>
            <person name="Silverstein K.A.T."/>
            <person name="Beckman K.B."/>
            <person name="Gohl D.M."/>
        </authorList>
    </citation>
    <scope>NUCLEOTIDE SEQUENCE</scope>
    <source>
        <strain evidence="7">Duluth1</strain>
        <tissue evidence="7">Whole animal</tissue>
    </source>
</reference>
<dbReference type="PROSITE" id="PS50157">
    <property type="entry name" value="ZINC_FINGER_C2H2_2"/>
    <property type="match status" value="2"/>
</dbReference>
<gene>
    <name evidence="7" type="ORF">DPMN_033914</name>
</gene>
<keyword evidence="3 5" id="KW-0863">Zinc-finger</keyword>
<feature type="domain" description="C2H2-type" evidence="6">
    <location>
        <begin position="5"/>
        <end position="27"/>
    </location>
</feature>
<dbReference type="EMBL" id="JAIWYP010000002">
    <property type="protein sequence ID" value="KAH3870722.1"/>
    <property type="molecule type" value="Genomic_DNA"/>
</dbReference>
<dbReference type="Gene3D" id="3.30.160.60">
    <property type="entry name" value="Classic Zinc Finger"/>
    <property type="match status" value="1"/>
</dbReference>
<dbReference type="InterPro" id="IPR036236">
    <property type="entry name" value="Znf_C2H2_sf"/>
</dbReference>
<dbReference type="GO" id="GO:0008270">
    <property type="term" value="F:zinc ion binding"/>
    <property type="evidence" value="ECO:0007669"/>
    <property type="project" value="UniProtKB-KW"/>
</dbReference>